<dbReference type="InterPro" id="IPR014710">
    <property type="entry name" value="RmlC-like_jellyroll"/>
</dbReference>
<dbReference type="Proteomes" id="UP001501638">
    <property type="component" value="Unassembled WGS sequence"/>
</dbReference>
<dbReference type="Gene3D" id="2.60.120.10">
    <property type="entry name" value="Jelly Rolls"/>
    <property type="match status" value="1"/>
</dbReference>
<accession>A0ABP5XRR7</accession>
<dbReference type="EMBL" id="BAAASZ010000051">
    <property type="protein sequence ID" value="GAA2466313.1"/>
    <property type="molecule type" value="Genomic_DNA"/>
</dbReference>
<protein>
    <recommendedName>
        <fullName evidence="1">Cupin type-2 domain-containing protein</fullName>
    </recommendedName>
</protein>
<evidence type="ECO:0000313" key="3">
    <source>
        <dbReference type="Proteomes" id="UP001501638"/>
    </source>
</evidence>
<keyword evidence="3" id="KW-1185">Reference proteome</keyword>
<dbReference type="Pfam" id="PF07883">
    <property type="entry name" value="Cupin_2"/>
    <property type="match status" value="1"/>
</dbReference>
<dbReference type="SUPFAM" id="SSF51182">
    <property type="entry name" value="RmlC-like cupins"/>
    <property type="match status" value="1"/>
</dbReference>
<gene>
    <name evidence="2" type="ORF">GCM10010405_58610</name>
</gene>
<dbReference type="RefSeq" id="WP_344328896.1">
    <property type="nucleotide sequence ID" value="NZ_BAAASZ010000051.1"/>
</dbReference>
<organism evidence="2 3">
    <name type="scientific">Streptomyces macrosporus</name>
    <dbReference type="NCBI Taxonomy" id="44032"/>
    <lineage>
        <taxon>Bacteria</taxon>
        <taxon>Bacillati</taxon>
        <taxon>Actinomycetota</taxon>
        <taxon>Actinomycetes</taxon>
        <taxon>Kitasatosporales</taxon>
        <taxon>Streptomycetaceae</taxon>
        <taxon>Streptomyces</taxon>
    </lineage>
</organism>
<proteinExistence type="predicted"/>
<name>A0ABP5XRR7_9ACTN</name>
<reference evidence="3" key="1">
    <citation type="journal article" date="2019" name="Int. J. Syst. Evol. Microbiol.">
        <title>The Global Catalogue of Microorganisms (GCM) 10K type strain sequencing project: providing services to taxonomists for standard genome sequencing and annotation.</title>
        <authorList>
            <consortium name="The Broad Institute Genomics Platform"/>
            <consortium name="The Broad Institute Genome Sequencing Center for Infectious Disease"/>
            <person name="Wu L."/>
            <person name="Ma J."/>
        </authorList>
    </citation>
    <scope>NUCLEOTIDE SEQUENCE [LARGE SCALE GENOMIC DNA]</scope>
    <source>
        <strain evidence="3">JCM 6305</strain>
    </source>
</reference>
<dbReference type="InterPro" id="IPR011051">
    <property type="entry name" value="RmlC_Cupin_sf"/>
</dbReference>
<sequence>MITKLRIDQTVARAEFGMRCQRLVPWSTAGDEPPLGAMACFLEPGASSAPDCHDQDEVMIVLSGDGTVELAGESTRIGTGEVVVLPRNREHVVHNPAAPGATTLTWVSVYWPLHEPTPGAAS</sequence>
<dbReference type="InterPro" id="IPR013096">
    <property type="entry name" value="Cupin_2"/>
</dbReference>
<evidence type="ECO:0000313" key="2">
    <source>
        <dbReference type="EMBL" id="GAA2466313.1"/>
    </source>
</evidence>
<evidence type="ECO:0000259" key="1">
    <source>
        <dbReference type="Pfam" id="PF07883"/>
    </source>
</evidence>
<comment type="caution">
    <text evidence="2">The sequence shown here is derived from an EMBL/GenBank/DDBJ whole genome shotgun (WGS) entry which is preliminary data.</text>
</comment>
<feature type="domain" description="Cupin type-2" evidence="1">
    <location>
        <begin position="42"/>
        <end position="109"/>
    </location>
</feature>